<name>A0A5N6M3P1_9ASTR</name>
<dbReference type="GO" id="GO:0050661">
    <property type="term" value="F:NADP binding"/>
    <property type="evidence" value="ECO:0007669"/>
    <property type="project" value="InterPro"/>
</dbReference>
<evidence type="ECO:0000256" key="7">
    <source>
        <dbReference type="ARBA" id="ARBA00023002"/>
    </source>
</evidence>
<dbReference type="Proteomes" id="UP000326396">
    <property type="component" value="Linkage Group LG7"/>
</dbReference>
<dbReference type="GO" id="GO:0009851">
    <property type="term" value="P:auxin biosynthetic process"/>
    <property type="evidence" value="ECO:0007669"/>
    <property type="project" value="UniProtKB-KW"/>
</dbReference>
<dbReference type="PANTHER" id="PTHR43539">
    <property type="entry name" value="FLAVIN-BINDING MONOOXYGENASE-LIKE PROTEIN (AFU_ORTHOLOGUE AFUA_4G09220)"/>
    <property type="match status" value="1"/>
</dbReference>
<gene>
    <name evidence="12" type="ORF">E3N88_36415</name>
</gene>
<dbReference type="InterPro" id="IPR036188">
    <property type="entry name" value="FAD/NAD-bd_sf"/>
</dbReference>
<proteinExistence type="inferred from homology"/>
<comment type="pathway">
    <text evidence="2">Plant hormone metabolism; auxin biosynthesis.</text>
</comment>
<dbReference type="PANTHER" id="PTHR43539:SF11">
    <property type="entry name" value="INDOLE-3-PYRUVATE MONOOXYGENASE YUCCA8-RELATED"/>
    <property type="match status" value="1"/>
</dbReference>
<dbReference type="SUPFAM" id="SSF51905">
    <property type="entry name" value="FAD/NAD(P)-binding domain"/>
    <property type="match status" value="1"/>
</dbReference>
<evidence type="ECO:0000256" key="1">
    <source>
        <dbReference type="ARBA" id="ARBA00001974"/>
    </source>
</evidence>
<evidence type="ECO:0000313" key="13">
    <source>
        <dbReference type="Proteomes" id="UP000326396"/>
    </source>
</evidence>
<keyword evidence="5 11" id="KW-0274">FAD</keyword>
<evidence type="ECO:0000256" key="2">
    <source>
        <dbReference type="ARBA" id="ARBA00004814"/>
    </source>
</evidence>
<evidence type="ECO:0000256" key="11">
    <source>
        <dbReference type="RuleBase" id="RU361177"/>
    </source>
</evidence>
<dbReference type="GO" id="GO:0103075">
    <property type="term" value="F:indole-3-pyruvate monooxygenase activity"/>
    <property type="evidence" value="ECO:0007669"/>
    <property type="project" value="UniProtKB-EC"/>
</dbReference>
<dbReference type="FunFam" id="3.50.50.60:FF:000100">
    <property type="entry name" value="Flavin-containing monooxygenase"/>
    <property type="match status" value="1"/>
</dbReference>
<sequence>MFNLSCQTDLSSRRCVWVNGPVIVGAGPSGLAVSACLKEQCIPYVVIERADCIASLWQKCTYDRLKLHLPKKFCQLPKLPFPEDYPEYPTKKQFIAYLENYAQKFDINPQFNESVQSAKYDEACQLWRVVTVSTIGSNPSETEYICQMLVVATGENAEGIVPEIDGLQEFSGEVIHAKDYKSGEKYTGKKVLVVGCGNSGMELSLDLSNHNANPSMVVRSSVHILPREIMGKSTFDLAMMLLQWLPLWLVDKLLLILTWFILGNTQKYGINRPSLGPLQLKNQHGKTPVLDIGALEKIRSGDIAVVPGIKRFNSNSVELVNGETLDIDSVVLATGYRSNVPYWLQETEFFAKNGFPKTPFPNGWKGKRGLYASGFTRRGLAGASADAIKIGQDIGKVWKEELNQKKKKPFLFPIPRPDIALRFRFFGRIKFSLPTSTKAGLNRSTRPGGNNYLIVDMFSVAEKRSLPLAFKNDEDEVREAAVNNFEDGACELRHMAAHLI</sequence>
<protein>
    <recommendedName>
        <fullName evidence="11">Flavin-containing monooxygenase</fullName>
        <ecNumber evidence="11">1.-.-.-</ecNumber>
    </recommendedName>
</protein>
<comment type="cofactor">
    <cofactor evidence="1 11">
        <name>FAD</name>
        <dbReference type="ChEBI" id="CHEBI:57692"/>
    </cofactor>
</comment>
<dbReference type="SUPFAM" id="SSF51735">
    <property type="entry name" value="NAD(P)-binding Rossmann-fold domains"/>
    <property type="match status" value="1"/>
</dbReference>
<dbReference type="EMBL" id="SZYD01000017">
    <property type="protein sequence ID" value="KAD3068535.1"/>
    <property type="molecule type" value="Genomic_DNA"/>
</dbReference>
<evidence type="ECO:0000256" key="3">
    <source>
        <dbReference type="ARBA" id="ARBA00009183"/>
    </source>
</evidence>
<evidence type="ECO:0000256" key="4">
    <source>
        <dbReference type="ARBA" id="ARBA00022630"/>
    </source>
</evidence>
<dbReference type="OrthoDB" id="66881at2759"/>
<evidence type="ECO:0000256" key="9">
    <source>
        <dbReference type="ARBA" id="ARBA00023070"/>
    </source>
</evidence>
<keyword evidence="4 11" id="KW-0285">Flavoprotein</keyword>
<dbReference type="Gene3D" id="3.50.50.60">
    <property type="entry name" value="FAD/NAD(P)-binding domain"/>
    <property type="match status" value="1"/>
</dbReference>
<dbReference type="EC" id="1.-.-.-" evidence="11"/>
<accession>A0A5N6M3P1</accession>
<dbReference type="AlphaFoldDB" id="A0A5N6M3P1"/>
<comment type="caution">
    <text evidence="12">The sequence shown here is derived from an EMBL/GenBank/DDBJ whole genome shotgun (WGS) entry which is preliminary data.</text>
</comment>
<dbReference type="GO" id="GO:0050660">
    <property type="term" value="F:flavin adenine dinucleotide binding"/>
    <property type="evidence" value="ECO:0007669"/>
    <property type="project" value="InterPro"/>
</dbReference>
<comment type="similarity">
    <text evidence="3 11">Belongs to the FMO family.</text>
</comment>
<dbReference type="InterPro" id="IPR050982">
    <property type="entry name" value="Auxin_biosynth/cation_transpt"/>
</dbReference>
<evidence type="ECO:0000256" key="5">
    <source>
        <dbReference type="ARBA" id="ARBA00022827"/>
    </source>
</evidence>
<evidence type="ECO:0000256" key="8">
    <source>
        <dbReference type="ARBA" id="ARBA00023033"/>
    </source>
</evidence>
<dbReference type="GO" id="GO:0004499">
    <property type="term" value="F:N,N-dimethylaniline monooxygenase activity"/>
    <property type="evidence" value="ECO:0007669"/>
    <property type="project" value="InterPro"/>
</dbReference>
<comment type="catalytic activity">
    <reaction evidence="10">
        <text>indole-3-pyruvate + NADPH + O2 + H(+) = (indol-3-yl)acetate + CO2 + NADP(+) + H2O</text>
        <dbReference type="Rhea" id="RHEA:34331"/>
        <dbReference type="ChEBI" id="CHEBI:15377"/>
        <dbReference type="ChEBI" id="CHEBI:15378"/>
        <dbReference type="ChEBI" id="CHEBI:15379"/>
        <dbReference type="ChEBI" id="CHEBI:16526"/>
        <dbReference type="ChEBI" id="CHEBI:17640"/>
        <dbReference type="ChEBI" id="CHEBI:30854"/>
        <dbReference type="ChEBI" id="CHEBI:57783"/>
        <dbReference type="ChEBI" id="CHEBI:58349"/>
        <dbReference type="EC" id="1.14.13.168"/>
    </reaction>
</comment>
<keyword evidence="9" id="KW-0073">Auxin biosynthesis</keyword>
<evidence type="ECO:0000313" key="12">
    <source>
        <dbReference type="EMBL" id="KAD3068535.1"/>
    </source>
</evidence>
<dbReference type="PRINTS" id="PR00368">
    <property type="entry name" value="FADPNR"/>
</dbReference>
<reference evidence="12 13" key="1">
    <citation type="submission" date="2019-05" db="EMBL/GenBank/DDBJ databases">
        <title>Mikania micrantha, genome provides insights into the molecular mechanism of rapid growth.</title>
        <authorList>
            <person name="Liu B."/>
        </authorList>
    </citation>
    <scope>NUCLEOTIDE SEQUENCE [LARGE SCALE GENOMIC DNA]</scope>
    <source>
        <strain evidence="12">NLD-2019</strain>
        <tissue evidence="12">Leaf</tissue>
    </source>
</reference>
<organism evidence="12 13">
    <name type="scientific">Mikania micrantha</name>
    <name type="common">bitter vine</name>
    <dbReference type="NCBI Taxonomy" id="192012"/>
    <lineage>
        <taxon>Eukaryota</taxon>
        <taxon>Viridiplantae</taxon>
        <taxon>Streptophyta</taxon>
        <taxon>Embryophyta</taxon>
        <taxon>Tracheophyta</taxon>
        <taxon>Spermatophyta</taxon>
        <taxon>Magnoliopsida</taxon>
        <taxon>eudicotyledons</taxon>
        <taxon>Gunneridae</taxon>
        <taxon>Pentapetalae</taxon>
        <taxon>asterids</taxon>
        <taxon>campanulids</taxon>
        <taxon>Asterales</taxon>
        <taxon>Asteraceae</taxon>
        <taxon>Asteroideae</taxon>
        <taxon>Heliantheae alliance</taxon>
        <taxon>Eupatorieae</taxon>
        <taxon>Mikania</taxon>
    </lineage>
</organism>
<dbReference type="Pfam" id="PF00743">
    <property type="entry name" value="FMO-like"/>
    <property type="match status" value="1"/>
</dbReference>
<keyword evidence="13" id="KW-1185">Reference proteome</keyword>
<keyword evidence="7 11" id="KW-0560">Oxidoreductase</keyword>
<keyword evidence="8 11" id="KW-0503">Monooxygenase</keyword>
<keyword evidence="6" id="KW-0521">NADP</keyword>
<evidence type="ECO:0000256" key="10">
    <source>
        <dbReference type="ARBA" id="ARBA00047707"/>
    </source>
</evidence>
<dbReference type="InterPro" id="IPR020946">
    <property type="entry name" value="Flavin_mOase-like"/>
</dbReference>
<dbReference type="InterPro" id="IPR036291">
    <property type="entry name" value="NAD(P)-bd_dom_sf"/>
</dbReference>
<evidence type="ECO:0000256" key="6">
    <source>
        <dbReference type="ARBA" id="ARBA00022857"/>
    </source>
</evidence>
<dbReference type="PRINTS" id="PR00469">
    <property type="entry name" value="PNDRDTASEII"/>
</dbReference>